<reference evidence="2 3" key="1">
    <citation type="submission" date="2020-08" db="EMBL/GenBank/DDBJ databases">
        <authorList>
            <person name="Seo M.-J."/>
        </authorList>
    </citation>
    <scope>NUCLEOTIDE SEQUENCE [LARGE SCALE GENOMIC DNA]</scope>
    <source>
        <strain evidence="2 3">KIGAM211</strain>
    </source>
</reference>
<dbReference type="Gene3D" id="3.10.180.10">
    <property type="entry name" value="2,3-Dihydroxybiphenyl 1,2-Dioxygenase, domain 1"/>
    <property type="match status" value="1"/>
</dbReference>
<comment type="caution">
    <text evidence="2">The sequence shown here is derived from an EMBL/GenBank/DDBJ whole genome shotgun (WGS) entry which is preliminary data.</text>
</comment>
<dbReference type="InterPro" id="IPR004360">
    <property type="entry name" value="Glyas_Fos-R_dOase_dom"/>
</dbReference>
<dbReference type="Pfam" id="PF00903">
    <property type="entry name" value="Glyoxalase"/>
    <property type="match status" value="1"/>
</dbReference>
<dbReference type="PANTHER" id="PTHR36437">
    <property type="entry name" value="GLYOXALASE/BLEOMYCIN RESISTANCE PROTEIN/DIOXYGENASE"/>
    <property type="match status" value="1"/>
</dbReference>
<protein>
    <submittedName>
        <fullName evidence="2">VOC family protein</fullName>
    </submittedName>
</protein>
<name>A0A7X0RLE5_9ACTN</name>
<dbReference type="Proteomes" id="UP000523955">
    <property type="component" value="Unassembled WGS sequence"/>
</dbReference>
<keyword evidence="3" id="KW-1185">Reference proteome</keyword>
<accession>A0A7X0RLE5</accession>
<dbReference type="PANTHER" id="PTHR36437:SF2">
    <property type="entry name" value="GLYOXALASE_BLEOMYCIN RESISTANCE PROTEIN_DIOXYGENASE"/>
    <property type="match status" value="1"/>
</dbReference>
<dbReference type="RefSeq" id="WP_185254325.1">
    <property type="nucleotide sequence ID" value="NZ_JACKXE010000001.1"/>
</dbReference>
<evidence type="ECO:0000313" key="2">
    <source>
        <dbReference type="EMBL" id="MBB6629360.1"/>
    </source>
</evidence>
<sequence length="121" mass="13109">MDMRLELVPLPTTDVDRSVEFYVERMGFHLDHDVQPGNGMRVVQVTPPGSACSIAFGVGMGDPDAPRVSNLHLVVADIEAARAEVTARGVEVSEVQDMGGVKYAFLADPDGNSWALQELLR</sequence>
<dbReference type="InterPro" id="IPR037523">
    <property type="entry name" value="VOC_core"/>
</dbReference>
<evidence type="ECO:0000259" key="1">
    <source>
        <dbReference type="PROSITE" id="PS51819"/>
    </source>
</evidence>
<gene>
    <name evidence="2" type="ORF">H5V45_18680</name>
</gene>
<organism evidence="2 3">
    <name type="scientific">Nocardioides luti</name>
    <dbReference type="NCBI Taxonomy" id="2761101"/>
    <lineage>
        <taxon>Bacteria</taxon>
        <taxon>Bacillati</taxon>
        <taxon>Actinomycetota</taxon>
        <taxon>Actinomycetes</taxon>
        <taxon>Propionibacteriales</taxon>
        <taxon>Nocardioidaceae</taxon>
        <taxon>Nocardioides</taxon>
    </lineage>
</organism>
<dbReference type="InterPro" id="IPR029068">
    <property type="entry name" value="Glyas_Bleomycin-R_OHBP_Dase"/>
</dbReference>
<evidence type="ECO:0000313" key="3">
    <source>
        <dbReference type="Proteomes" id="UP000523955"/>
    </source>
</evidence>
<dbReference type="EMBL" id="JACKXE010000001">
    <property type="protein sequence ID" value="MBB6629360.1"/>
    <property type="molecule type" value="Genomic_DNA"/>
</dbReference>
<dbReference type="SUPFAM" id="SSF54593">
    <property type="entry name" value="Glyoxalase/Bleomycin resistance protein/Dihydroxybiphenyl dioxygenase"/>
    <property type="match status" value="1"/>
</dbReference>
<proteinExistence type="predicted"/>
<dbReference type="AlphaFoldDB" id="A0A7X0RLE5"/>
<dbReference type="PROSITE" id="PS51819">
    <property type="entry name" value="VOC"/>
    <property type="match status" value="1"/>
</dbReference>
<feature type="domain" description="VOC" evidence="1">
    <location>
        <begin position="4"/>
        <end position="119"/>
    </location>
</feature>